<dbReference type="GO" id="GO:0008610">
    <property type="term" value="P:lipid biosynthetic process"/>
    <property type="evidence" value="ECO:0007669"/>
    <property type="project" value="InterPro"/>
</dbReference>
<comment type="similarity">
    <text evidence="1">Belongs to the CFA/CMAS family.</text>
</comment>
<evidence type="ECO:0000313" key="7">
    <source>
        <dbReference type="Proteomes" id="UP000234585"/>
    </source>
</evidence>
<keyword evidence="3 6" id="KW-0808">Transferase</keyword>
<dbReference type="STRING" id="41067.A0A2I2F3X2"/>
<proteinExistence type="inferred from homology"/>
<keyword evidence="2 6" id="KW-0489">Methyltransferase</keyword>
<evidence type="ECO:0000256" key="2">
    <source>
        <dbReference type="ARBA" id="ARBA00022603"/>
    </source>
</evidence>
<dbReference type="InterPro" id="IPR029063">
    <property type="entry name" value="SAM-dependent_MTases_sf"/>
</dbReference>
<dbReference type="Proteomes" id="UP000234585">
    <property type="component" value="Unassembled WGS sequence"/>
</dbReference>
<dbReference type="PIRSF" id="PIRSF003085">
    <property type="entry name" value="CMAS"/>
    <property type="match status" value="1"/>
</dbReference>
<protein>
    <submittedName>
        <fullName evidence="6">2-heptaprenyl-1,4-naphthoquinone methyltransferase</fullName>
    </submittedName>
</protein>
<evidence type="ECO:0000256" key="1">
    <source>
        <dbReference type="ARBA" id="ARBA00010815"/>
    </source>
</evidence>
<name>A0A2I2F3X2_ASPCN</name>
<keyword evidence="5" id="KW-0443">Lipid metabolism</keyword>
<dbReference type="PANTHER" id="PTHR43667">
    <property type="entry name" value="CYCLOPROPANE-FATTY-ACYL-PHOSPHOLIPID SYNTHASE"/>
    <property type="match status" value="1"/>
</dbReference>
<evidence type="ECO:0000256" key="5">
    <source>
        <dbReference type="ARBA" id="ARBA00023098"/>
    </source>
</evidence>
<reference evidence="6 7" key="1">
    <citation type="submission" date="2017-12" db="EMBL/GenBank/DDBJ databases">
        <authorList>
            <consortium name="DOE Joint Genome Institute"/>
            <person name="Haridas S."/>
            <person name="Kjaerbolling I."/>
            <person name="Vesth T.C."/>
            <person name="Frisvad J.C."/>
            <person name="Nybo J.L."/>
            <person name="Theobald S."/>
            <person name="Kuo A."/>
            <person name="Bowyer P."/>
            <person name="Matsuda Y."/>
            <person name="Mondo S."/>
            <person name="Lyhne E.K."/>
            <person name="Kogle M.E."/>
            <person name="Clum A."/>
            <person name="Lipzen A."/>
            <person name="Salamov A."/>
            <person name="Ngan C.Y."/>
            <person name="Daum C."/>
            <person name="Chiniquy J."/>
            <person name="Barry K."/>
            <person name="LaButti K."/>
            <person name="Simmons B.A."/>
            <person name="Magnuson J.K."/>
            <person name="Mortensen U.H."/>
            <person name="Larsen T.O."/>
            <person name="Grigoriev I.V."/>
            <person name="Baker S.E."/>
            <person name="Andersen M.R."/>
            <person name="Nordberg H.P."/>
            <person name="Cantor M.N."/>
            <person name="Hua S.X."/>
        </authorList>
    </citation>
    <scope>NUCLEOTIDE SEQUENCE [LARGE SCALE GENOMIC DNA]</scope>
    <source>
        <strain evidence="6 7">CBS 102.13</strain>
    </source>
</reference>
<dbReference type="GO" id="GO:0008168">
    <property type="term" value="F:methyltransferase activity"/>
    <property type="evidence" value="ECO:0007669"/>
    <property type="project" value="UniProtKB-KW"/>
</dbReference>
<accession>A0A2I2F3X2</accession>
<dbReference type="AlphaFoldDB" id="A0A2I2F3X2"/>
<dbReference type="RefSeq" id="XP_024669346.1">
    <property type="nucleotide sequence ID" value="XM_024813774.1"/>
</dbReference>
<dbReference type="OrthoDB" id="8300214at2759"/>
<dbReference type="InterPro" id="IPR003333">
    <property type="entry name" value="CMAS"/>
</dbReference>
<evidence type="ECO:0000256" key="4">
    <source>
        <dbReference type="ARBA" id="ARBA00022691"/>
    </source>
</evidence>
<evidence type="ECO:0000313" key="6">
    <source>
        <dbReference type="EMBL" id="PLB35334.1"/>
    </source>
</evidence>
<dbReference type="EMBL" id="KZ559164">
    <property type="protein sequence ID" value="PLB35334.1"/>
    <property type="molecule type" value="Genomic_DNA"/>
</dbReference>
<evidence type="ECO:0000256" key="3">
    <source>
        <dbReference type="ARBA" id="ARBA00022679"/>
    </source>
</evidence>
<dbReference type="GeneID" id="36520934"/>
<dbReference type="Gene3D" id="3.40.50.150">
    <property type="entry name" value="Vaccinia Virus protein VP39"/>
    <property type="match status" value="1"/>
</dbReference>
<sequence length="433" mass="49584">MYDTISNSIKRYAVQFVEQTLRRTLAPVRLVSRAGSEEQVLCDGGLAEHPDDRVTIYINDNKLWTRLLSDFDLGFAEAYMLQEVDCDNLSKVFDLYIQNPSALDPGTFLLQWVPRVTRWWRPENNIDNARLHIASHYDTSNTLFSNFLSPDMNYSCAHWSADSDETLEVAQRRKVHHLIKKARIEPGHHLLDIGCGWGDLIITAARDRGCKATGLTLSEEQKALADKRIKQAGLEGQIRVLLCDYREAPCPDNGYDQIISVGMFEHVGPQYMDQYFQTITRLLKKDGGVMVIDGITKTGTFYKTNPLVGDYIDKYVFPGGYLPTPNILLEAMNRGSNSTLEVSSVINTGPHYGKTLLAWKDNFVQNWETIRRDFCDKHPGADTADVEAYRRRWLYYFLYCEAGFRRRILGNYMICAVRVPEPVVMYDDLACEW</sequence>
<organism evidence="6 7">
    <name type="scientific">Aspergillus candidus</name>
    <dbReference type="NCBI Taxonomy" id="41067"/>
    <lineage>
        <taxon>Eukaryota</taxon>
        <taxon>Fungi</taxon>
        <taxon>Dikarya</taxon>
        <taxon>Ascomycota</taxon>
        <taxon>Pezizomycotina</taxon>
        <taxon>Eurotiomycetes</taxon>
        <taxon>Eurotiomycetidae</taxon>
        <taxon>Eurotiales</taxon>
        <taxon>Aspergillaceae</taxon>
        <taxon>Aspergillus</taxon>
        <taxon>Aspergillus subgen. Circumdati</taxon>
    </lineage>
</organism>
<dbReference type="Pfam" id="PF02353">
    <property type="entry name" value="CMAS"/>
    <property type="match status" value="1"/>
</dbReference>
<gene>
    <name evidence="6" type="ORF">BDW47DRAFT_110660</name>
</gene>
<dbReference type="SUPFAM" id="SSF53335">
    <property type="entry name" value="S-adenosyl-L-methionine-dependent methyltransferases"/>
    <property type="match status" value="1"/>
</dbReference>
<keyword evidence="4" id="KW-0949">S-adenosyl-L-methionine</keyword>
<dbReference type="InterPro" id="IPR050723">
    <property type="entry name" value="CFA/CMAS"/>
</dbReference>
<keyword evidence="7" id="KW-1185">Reference proteome</keyword>
<dbReference type="GO" id="GO:0032259">
    <property type="term" value="P:methylation"/>
    <property type="evidence" value="ECO:0007669"/>
    <property type="project" value="UniProtKB-KW"/>
</dbReference>
<dbReference type="CDD" id="cd02440">
    <property type="entry name" value="AdoMet_MTases"/>
    <property type="match status" value="1"/>
</dbReference>
<dbReference type="PANTHER" id="PTHR43667:SF2">
    <property type="entry name" value="FATTY ACID C-METHYL TRANSFERASE"/>
    <property type="match status" value="1"/>
</dbReference>